<dbReference type="Proteomes" id="UP000828390">
    <property type="component" value="Unassembled WGS sequence"/>
</dbReference>
<dbReference type="EMBL" id="JAIWYP010000008">
    <property type="protein sequence ID" value="KAH3783743.1"/>
    <property type="molecule type" value="Genomic_DNA"/>
</dbReference>
<evidence type="ECO:0000313" key="2">
    <source>
        <dbReference type="Proteomes" id="UP000828390"/>
    </source>
</evidence>
<sequence length="80" mass="9057">MPHAVLHEKPSRPRADNIERTLSRRAADNPAASICTRRSVFVKSKHSFFSKQKEVSSPLLHVFTMTTPGVADIGKYKYFL</sequence>
<accession>A0A9D4EQ68</accession>
<comment type="caution">
    <text evidence="1">The sequence shown here is derived from an EMBL/GenBank/DDBJ whole genome shotgun (WGS) entry which is preliminary data.</text>
</comment>
<keyword evidence="2" id="KW-1185">Reference proteome</keyword>
<reference evidence="1" key="1">
    <citation type="journal article" date="2019" name="bioRxiv">
        <title>The Genome of the Zebra Mussel, Dreissena polymorpha: A Resource for Invasive Species Research.</title>
        <authorList>
            <person name="McCartney M.A."/>
            <person name="Auch B."/>
            <person name="Kono T."/>
            <person name="Mallez S."/>
            <person name="Zhang Y."/>
            <person name="Obille A."/>
            <person name="Becker A."/>
            <person name="Abrahante J.E."/>
            <person name="Garbe J."/>
            <person name="Badalamenti J.P."/>
            <person name="Herman A."/>
            <person name="Mangelson H."/>
            <person name="Liachko I."/>
            <person name="Sullivan S."/>
            <person name="Sone E.D."/>
            <person name="Koren S."/>
            <person name="Silverstein K.A.T."/>
            <person name="Beckman K.B."/>
            <person name="Gohl D.M."/>
        </authorList>
    </citation>
    <scope>NUCLEOTIDE SEQUENCE</scope>
    <source>
        <strain evidence="1">Duluth1</strain>
        <tissue evidence="1">Whole animal</tissue>
    </source>
</reference>
<evidence type="ECO:0000313" key="1">
    <source>
        <dbReference type="EMBL" id="KAH3783743.1"/>
    </source>
</evidence>
<reference evidence="1" key="2">
    <citation type="submission" date="2020-11" db="EMBL/GenBank/DDBJ databases">
        <authorList>
            <person name="McCartney M.A."/>
            <person name="Auch B."/>
            <person name="Kono T."/>
            <person name="Mallez S."/>
            <person name="Becker A."/>
            <person name="Gohl D.M."/>
            <person name="Silverstein K.A.T."/>
            <person name="Koren S."/>
            <person name="Bechman K.B."/>
            <person name="Herman A."/>
            <person name="Abrahante J.E."/>
            <person name="Garbe J."/>
        </authorList>
    </citation>
    <scope>NUCLEOTIDE SEQUENCE</scope>
    <source>
        <strain evidence="1">Duluth1</strain>
        <tissue evidence="1">Whole animal</tissue>
    </source>
</reference>
<name>A0A9D4EQ68_DREPO</name>
<protein>
    <submittedName>
        <fullName evidence="1">Uncharacterized protein</fullName>
    </submittedName>
</protein>
<gene>
    <name evidence="1" type="ORF">DPMN_161687</name>
</gene>
<organism evidence="1 2">
    <name type="scientific">Dreissena polymorpha</name>
    <name type="common">Zebra mussel</name>
    <name type="synonym">Mytilus polymorpha</name>
    <dbReference type="NCBI Taxonomy" id="45954"/>
    <lineage>
        <taxon>Eukaryota</taxon>
        <taxon>Metazoa</taxon>
        <taxon>Spiralia</taxon>
        <taxon>Lophotrochozoa</taxon>
        <taxon>Mollusca</taxon>
        <taxon>Bivalvia</taxon>
        <taxon>Autobranchia</taxon>
        <taxon>Heteroconchia</taxon>
        <taxon>Euheterodonta</taxon>
        <taxon>Imparidentia</taxon>
        <taxon>Neoheterodontei</taxon>
        <taxon>Myida</taxon>
        <taxon>Dreissenoidea</taxon>
        <taxon>Dreissenidae</taxon>
        <taxon>Dreissena</taxon>
    </lineage>
</organism>
<proteinExistence type="predicted"/>
<dbReference type="AlphaFoldDB" id="A0A9D4EQ68"/>